<accession>A0A7X2MQ26</accession>
<organism evidence="1 2">
    <name type="scientific">Enterobacter agglomerans</name>
    <name type="common">Erwinia herbicola</name>
    <name type="synonym">Pantoea agglomerans</name>
    <dbReference type="NCBI Taxonomy" id="549"/>
    <lineage>
        <taxon>Bacteria</taxon>
        <taxon>Pseudomonadati</taxon>
        <taxon>Pseudomonadota</taxon>
        <taxon>Gammaproteobacteria</taxon>
        <taxon>Enterobacterales</taxon>
        <taxon>Erwiniaceae</taxon>
        <taxon>Pantoea</taxon>
        <taxon>Pantoea agglomerans group</taxon>
    </lineage>
</organism>
<reference evidence="1 2" key="1">
    <citation type="submission" date="2019-11" db="EMBL/GenBank/DDBJ databases">
        <title>Draft Genome Sequence of Plant Growth-Promoting Rhizosphere-Associated Bacteria.</title>
        <authorList>
            <person name="Vasilyev I.Y."/>
            <person name="Radchenko V."/>
            <person name="Ilnitskaya E.V."/>
        </authorList>
    </citation>
    <scope>NUCLEOTIDE SEQUENCE [LARGE SCALE GENOMIC DNA]</scope>
    <source>
        <strain evidence="1 2">VRA_MhP_f</strain>
    </source>
</reference>
<comment type="caution">
    <text evidence="1">The sequence shown here is derived from an EMBL/GenBank/DDBJ whole genome shotgun (WGS) entry which is preliminary data.</text>
</comment>
<evidence type="ECO:0000313" key="2">
    <source>
        <dbReference type="Proteomes" id="UP000461948"/>
    </source>
</evidence>
<dbReference type="RefSeq" id="WP_163844590.1">
    <property type="nucleotide sequence ID" value="NZ_WSSZ01000009.1"/>
</dbReference>
<proteinExistence type="predicted"/>
<dbReference type="Proteomes" id="UP000461948">
    <property type="component" value="Unassembled WGS sequence"/>
</dbReference>
<name>A0A7X2MQ26_ENTAG</name>
<dbReference type="EMBL" id="WKLC01001004">
    <property type="protein sequence ID" value="MSE17121.1"/>
    <property type="molecule type" value="Genomic_DNA"/>
</dbReference>
<gene>
    <name evidence="1" type="ORF">GKC49_19010</name>
</gene>
<dbReference type="AlphaFoldDB" id="A0A7X2MQ26"/>
<evidence type="ECO:0000313" key="1">
    <source>
        <dbReference type="EMBL" id="MSE17121.1"/>
    </source>
</evidence>
<sequence>MDKHNQRELRIRLCALRLRYQRAWQAQASSCLLAAMLTEIETLRQRLASDSPQPEAGRS</sequence>
<protein>
    <submittedName>
        <fullName evidence="1">Uncharacterized protein</fullName>
    </submittedName>
</protein>